<comment type="caution">
    <text evidence="2">The sequence shown here is derived from an EMBL/GenBank/DDBJ whole genome shotgun (WGS) entry which is preliminary data.</text>
</comment>
<gene>
    <name evidence="2" type="ORF">LCGC14_3073090</name>
</gene>
<reference evidence="2" key="1">
    <citation type="journal article" date="2015" name="Nature">
        <title>Complex archaea that bridge the gap between prokaryotes and eukaryotes.</title>
        <authorList>
            <person name="Spang A."/>
            <person name="Saw J.H."/>
            <person name="Jorgensen S.L."/>
            <person name="Zaremba-Niedzwiedzka K."/>
            <person name="Martijn J."/>
            <person name="Lind A.E."/>
            <person name="van Eijk R."/>
            <person name="Schleper C."/>
            <person name="Guy L."/>
            <person name="Ettema T.J."/>
        </authorList>
    </citation>
    <scope>NUCLEOTIDE SEQUENCE</scope>
</reference>
<proteinExistence type="predicted"/>
<name>A0A0F8YN53_9ZZZZ</name>
<accession>A0A0F8YN53</accession>
<evidence type="ECO:0000256" key="1">
    <source>
        <dbReference type="SAM" id="MobiDB-lite"/>
    </source>
</evidence>
<dbReference type="EMBL" id="LAZR01065418">
    <property type="protein sequence ID" value="KKK55584.1"/>
    <property type="molecule type" value="Genomic_DNA"/>
</dbReference>
<organism evidence="2">
    <name type="scientific">marine sediment metagenome</name>
    <dbReference type="NCBI Taxonomy" id="412755"/>
    <lineage>
        <taxon>unclassified sequences</taxon>
        <taxon>metagenomes</taxon>
        <taxon>ecological metagenomes</taxon>
    </lineage>
</organism>
<protein>
    <submittedName>
        <fullName evidence="2">Uncharacterized protein</fullName>
    </submittedName>
</protein>
<sequence length="64" mass="7279">MSRNRQRQPSIGGVVNKGQEDTTKQGRKRKARRDVAEMMKIAGKGIKLPTQKEVQDIEKTKKQS</sequence>
<evidence type="ECO:0000313" key="2">
    <source>
        <dbReference type="EMBL" id="KKK55584.1"/>
    </source>
</evidence>
<feature type="region of interest" description="Disordered" evidence="1">
    <location>
        <begin position="1"/>
        <end position="34"/>
    </location>
</feature>
<dbReference type="AlphaFoldDB" id="A0A0F8YN53"/>